<protein>
    <submittedName>
        <fullName evidence="1">Uncharacterized protein</fullName>
    </submittedName>
</protein>
<dbReference type="EMBL" id="CP020814">
    <property type="protein sequence ID" value="ARK32374.1"/>
    <property type="molecule type" value="Genomic_DNA"/>
</dbReference>
<keyword evidence="2" id="KW-1185">Reference proteome</keyword>
<dbReference type="Proteomes" id="UP000193006">
    <property type="component" value="Chromosome"/>
</dbReference>
<proteinExistence type="predicted"/>
<dbReference type="Gene3D" id="3.40.50.150">
    <property type="entry name" value="Vaccinia Virus protein VP39"/>
    <property type="match status" value="1"/>
</dbReference>
<evidence type="ECO:0000313" key="1">
    <source>
        <dbReference type="EMBL" id="ARK32374.1"/>
    </source>
</evidence>
<accession>A0A1X9MI21</accession>
<gene>
    <name evidence="1" type="ORF">BkAM31D_22330</name>
</gene>
<dbReference type="KEGG" id="bkw:BkAM31D_22330"/>
<evidence type="ECO:0000313" key="2">
    <source>
        <dbReference type="Proteomes" id="UP000193006"/>
    </source>
</evidence>
<dbReference type="STRING" id="199441.BkAM31D_22330"/>
<dbReference type="InterPro" id="IPR029063">
    <property type="entry name" value="SAM-dependent_MTases_sf"/>
</dbReference>
<dbReference type="AlphaFoldDB" id="A0A1X9MI21"/>
<sequence length="74" mass="8479">MFAVLNRGGRLIVVDFDKNENIQHPTVHNSFSHEELKETLAEVGFSSTEMRTFYHGKQIFMKQDASMFLASSVK</sequence>
<dbReference type="SUPFAM" id="SSF53335">
    <property type="entry name" value="S-adenosyl-L-methionine-dependent methyltransferases"/>
    <property type="match status" value="1"/>
</dbReference>
<reference evidence="1 2" key="1">
    <citation type="submission" date="2017-04" db="EMBL/GenBank/DDBJ databases">
        <title>Bacillus krulwichiae AM31D Genome sequencing and assembly.</title>
        <authorList>
            <person name="Krulwich T.A."/>
            <person name="Anastor L."/>
            <person name="Ehrlich R."/>
            <person name="Ehrlich G.D."/>
            <person name="Janto B."/>
        </authorList>
    </citation>
    <scope>NUCLEOTIDE SEQUENCE [LARGE SCALE GENOMIC DNA]</scope>
    <source>
        <strain evidence="1 2">AM31D</strain>
    </source>
</reference>
<name>A0A1X9MI21_9BACI</name>
<organism evidence="1 2">
    <name type="scientific">Halalkalibacter krulwichiae</name>
    <dbReference type="NCBI Taxonomy" id="199441"/>
    <lineage>
        <taxon>Bacteria</taxon>
        <taxon>Bacillati</taxon>
        <taxon>Bacillota</taxon>
        <taxon>Bacilli</taxon>
        <taxon>Bacillales</taxon>
        <taxon>Bacillaceae</taxon>
        <taxon>Halalkalibacter</taxon>
    </lineage>
</organism>